<comment type="caution">
    <text evidence="1">The sequence shown here is derived from an EMBL/GenBank/DDBJ whole genome shotgun (WGS) entry which is preliminary data.</text>
</comment>
<evidence type="ECO:0000313" key="1">
    <source>
        <dbReference type="EMBL" id="KAI0062530.1"/>
    </source>
</evidence>
<accession>A0ACB8T2S8</accession>
<reference evidence="1" key="2">
    <citation type="journal article" date="2022" name="New Phytol.">
        <title>Evolutionary transition to the ectomycorrhizal habit in the genomes of a hyperdiverse lineage of mushroom-forming fungi.</title>
        <authorList>
            <person name="Looney B."/>
            <person name="Miyauchi S."/>
            <person name="Morin E."/>
            <person name="Drula E."/>
            <person name="Courty P.E."/>
            <person name="Kohler A."/>
            <person name="Kuo A."/>
            <person name="LaButti K."/>
            <person name="Pangilinan J."/>
            <person name="Lipzen A."/>
            <person name="Riley R."/>
            <person name="Andreopoulos W."/>
            <person name="He G."/>
            <person name="Johnson J."/>
            <person name="Nolan M."/>
            <person name="Tritt A."/>
            <person name="Barry K.W."/>
            <person name="Grigoriev I.V."/>
            <person name="Nagy L.G."/>
            <person name="Hibbett D."/>
            <person name="Henrissat B."/>
            <person name="Matheny P.B."/>
            <person name="Labbe J."/>
            <person name="Martin F.M."/>
        </authorList>
    </citation>
    <scope>NUCLEOTIDE SEQUENCE</scope>
    <source>
        <strain evidence="1">HHB10654</strain>
    </source>
</reference>
<organism evidence="1 2">
    <name type="scientific">Artomyces pyxidatus</name>
    <dbReference type="NCBI Taxonomy" id="48021"/>
    <lineage>
        <taxon>Eukaryota</taxon>
        <taxon>Fungi</taxon>
        <taxon>Dikarya</taxon>
        <taxon>Basidiomycota</taxon>
        <taxon>Agaricomycotina</taxon>
        <taxon>Agaricomycetes</taxon>
        <taxon>Russulales</taxon>
        <taxon>Auriscalpiaceae</taxon>
        <taxon>Artomyces</taxon>
    </lineage>
</organism>
<keyword evidence="2" id="KW-1185">Reference proteome</keyword>
<protein>
    <submittedName>
        <fullName evidence="1">Uncharacterized protein</fullName>
    </submittedName>
</protein>
<proteinExistence type="predicted"/>
<dbReference type="Proteomes" id="UP000814140">
    <property type="component" value="Unassembled WGS sequence"/>
</dbReference>
<evidence type="ECO:0000313" key="2">
    <source>
        <dbReference type="Proteomes" id="UP000814140"/>
    </source>
</evidence>
<sequence>MSPSPAAGNGLTSTPSSPSSASDHLPYTLQKLSIRRPARPKIYTPTLLPPAPARRSATTAPTSHPPEPPHRDTLIFGWRPPAGTAALAVATVSLPPSAVHMRRQLQAMRLTRPYRFHLSAPATPLVPFEPLNLVGPPIPRKPEDNAVNFAPGYDVLSVEEALRAQKEEAYSTHPEESFDVSKLKRERPPSCDPGADETKKRRLSR</sequence>
<dbReference type="EMBL" id="MU277207">
    <property type="protein sequence ID" value="KAI0062530.1"/>
    <property type="molecule type" value="Genomic_DNA"/>
</dbReference>
<reference evidence="1" key="1">
    <citation type="submission" date="2021-03" db="EMBL/GenBank/DDBJ databases">
        <authorList>
            <consortium name="DOE Joint Genome Institute"/>
            <person name="Ahrendt S."/>
            <person name="Looney B.P."/>
            <person name="Miyauchi S."/>
            <person name="Morin E."/>
            <person name="Drula E."/>
            <person name="Courty P.E."/>
            <person name="Chicoki N."/>
            <person name="Fauchery L."/>
            <person name="Kohler A."/>
            <person name="Kuo A."/>
            <person name="Labutti K."/>
            <person name="Pangilinan J."/>
            <person name="Lipzen A."/>
            <person name="Riley R."/>
            <person name="Andreopoulos W."/>
            <person name="He G."/>
            <person name="Johnson J."/>
            <person name="Barry K.W."/>
            <person name="Grigoriev I.V."/>
            <person name="Nagy L."/>
            <person name="Hibbett D."/>
            <person name="Henrissat B."/>
            <person name="Matheny P.B."/>
            <person name="Labbe J."/>
            <person name="Martin F."/>
        </authorList>
    </citation>
    <scope>NUCLEOTIDE SEQUENCE</scope>
    <source>
        <strain evidence="1">HHB10654</strain>
    </source>
</reference>
<gene>
    <name evidence="1" type="ORF">BV25DRAFT_1916052</name>
</gene>
<name>A0ACB8T2S8_9AGAM</name>